<accession>A0A653KTX9</accession>
<evidence type="ECO:0000313" key="2">
    <source>
        <dbReference type="Proteomes" id="UP000439123"/>
    </source>
</evidence>
<protein>
    <submittedName>
        <fullName evidence="1">Uncharacterized protein</fullName>
    </submittedName>
</protein>
<dbReference type="AlphaFoldDB" id="A0A653KTX9"/>
<reference evidence="1 2" key="1">
    <citation type="submission" date="2019-10" db="EMBL/GenBank/DDBJ databases">
        <authorList>
            <person name="Karimi E."/>
        </authorList>
    </citation>
    <scope>NUCLEOTIDE SEQUENCE [LARGE SCALE GENOMIC DNA]</scope>
    <source>
        <strain evidence="1">Aeromonas sp. 8C</strain>
    </source>
</reference>
<name>A0A653KTX9_AERVE</name>
<evidence type="ECO:0000313" key="1">
    <source>
        <dbReference type="EMBL" id="VXA82704.1"/>
    </source>
</evidence>
<proteinExistence type="predicted"/>
<dbReference type="EMBL" id="CABWLC010000006">
    <property type="protein sequence ID" value="VXA82704.1"/>
    <property type="molecule type" value="Genomic_DNA"/>
</dbReference>
<organism evidence="1 2">
    <name type="scientific">Aeromonas veronii</name>
    <dbReference type="NCBI Taxonomy" id="654"/>
    <lineage>
        <taxon>Bacteria</taxon>
        <taxon>Pseudomonadati</taxon>
        <taxon>Pseudomonadota</taxon>
        <taxon>Gammaproteobacteria</taxon>
        <taxon>Aeromonadales</taxon>
        <taxon>Aeromonadaceae</taxon>
        <taxon>Aeromonas</taxon>
    </lineage>
</organism>
<dbReference type="Proteomes" id="UP000439123">
    <property type="component" value="Unassembled WGS sequence"/>
</dbReference>
<sequence>MSPKCVICGQPLKRYGEFANGTALSLADAYVRIRFAIFLARIFVSRPCTAWCAAPHSGLARKGAGFLHHRFRNIDL</sequence>
<gene>
    <name evidence="1" type="ORF">AERO8C_140156</name>
</gene>